<dbReference type="CDD" id="cd06261">
    <property type="entry name" value="TM_PBP2"/>
    <property type="match status" value="1"/>
</dbReference>
<feature type="transmembrane region" description="Helical" evidence="7">
    <location>
        <begin position="234"/>
        <end position="260"/>
    </location>
</feature>
<gene>
    <name evidence="9" type="ORF">ET33_33080</name>
</gene>
<dbReference type="InterPro" id="IPR000515">
    <property type="entry name" value="MetI-like"/>
</dbReference>
<dbReference type="EMBL" id="JNVM01000006">
    <property type="protein sequence ID" value="KEQ26675.1"/>
    <property type="molecule type" value="Genomic_DNA"/>
</dbReference>
<keyword evidence="6 7" id="KW-0472">Membrane</keyword>
<name>A0A081P7K2_9BACL</name>
<dbReference type="PANTHER" id="PTHR43163:SF6">
    <property type="entry name" value="DIPEPTIDE TRANSPORT SYSTEM PERMEASE PROTEIN DPPB-RELATED"/>
    <property type="match status" value="1"/>
</dbReference>
<proteinExistence type="inferred from homology"/>
<keyword evidence="5 7" id="KW-1133">Transmembrane helix</keyword>
<keyword evidence="10" id="KW-1185">Reference proteome</keyword>
<evidence type="ECO:0000256" key="5">
    <source>
        <dbReference type="ARBA" id="ARBA00022989"/>
    </source>
</evidence>
<dbReference type="GO" id="GO:0071916">
    <property type="term" value="F:dipeptide transmembrane transporter activity"/>
    <property type="evidence" value="ECO:0007669"/>
    <property type="project" value="TreeGrafter"/>
</dbReference>
<organism evidence="9 10">
    <name type="scientific">Paenibacillus tyrfis</name>
    <dbReference type="NCBI Taxonomy" id="1501230"/>
    <lineage>
        <taxon>Bacteria</taxon>
        <taxon>Bacillati</taxon>
        <taxon>Bacillota</taxon>
        <taxon>Bacilli</taxon>
        <taxon>Bacillales</taxon>
        <taxon>Paenibacillaceae</taxon>
        <taxon>Paenibacillus</taxon>
    </lineage>
</organism>
<comment type="subcellular location">
    <subcellularLocation>
        <location evidence="1 7">Cell membrane</location>
        <topology evidence="1 7">Multi-pass membrane protein</topology>
    </subcellularLocation>
</comment>
<dbReference type="SUPFAM" id="SSF161098">
    <property type="entry name" value="MetI-like"/>
    <property type="match status" value="1"/>
</dbReference>
<dbReference type="Proteomes" id="UP000028123">
    <property type="component" value="Unassembled WGS sequence"/>
</dbReference>
<dbReference type="AlphaFoldDB" id="A0A081P7K2"/>
<evidence type="ECO:0000256" key="7">
    <source>
        <dbReference type="RuleBase" id="RU363032"/>
    </source>
</evidence>
<dbReference type="GO" id="GO:0005886">
    <property type="term" value="C:plasma membrane"/>
    <property type="evidence" value="ECO:0007669"/>
    <property type="project" value="UniProtKB-SubCell"/>
</dbReference>
<keyword evidence="4 7" id="KW-0812">Transmembrane</keyword>
<protein>
    <submittedName>
        <fullName evidence="9">Peptide ABC transporter permease</fullName>
    </submittedName>
</protein>
<dbReference type="Pfam" id="PF00528">
    <property type="entry name" value="BPD_transp_1"/>
    <property type="match status" value="1"/>
</dbReference>
<feature type="domain" description="ABC transmembrane type-1" evidence="8">
    <location>
        <begin position="94"/>
        <end position="303"/>
    </location>
</feature>
<keyword evidence="2 7" id="KW-0813">Transport</keyword>
<evidence type="ECO:0000256" key="3">
    <source>
        <dbReference type="ARBA" id="ARBA00022475"/>
    </source>
</evidence>
<evidence type="ECO:0000256" key="4">
    <source>
        <dbReference type="ARBA" id="ARBA00022692"/>
    </source>
</evidence>
<evidence type="ECO:0000256" key="1">
    <source>
        <dbReference type="ARBA" id="ARBA00004651"/>
    </source>
</evidence>
<dbReference type="Pfam" id="PF19300">
    <property type="entry name" value="BPD_transp_1_N"/>
    <property type="match status" value="1"/>
</dbReference>
<dbReference type="PROSITE" id="PS50928">
    <property type="entry name" value="ABC_TM1"/>
    <property type="match status" value="1"/>
</dbReference>
<dbReference type="InterPro" id="IPR035906">
    <property type="entry name" value="MetI-like_sf"/>
</dbReference>
<sequence>MTYAWRRAFTFVLTVLLVLMMTFAVFRIIPGNPALTILGMEADEAQVVALEAKLGTDRPLGEQFASWLGGVVSGDLGESLKFSRPVGELILDRLPVTASLAVLSMAITIVIAVPLGIAAAKSQRRASGWWISLLSQLGLAVPSFWLGILLVLLFALTFRWFPAGGYVRWSDSPLEALRSLFLPALAVAIPQVAVVVRYLRTTMLEQLKQDYVRTGYSKGLRERVVLYKHVLKNALIPVVTVMGMIFADVLGGSLVVEQVFALPGLGRLLVSSIGARDFPLVQGMILFTAVTVIAINFAVDMLYRVLDPRIRLK</sequence>
<dbReference type="RefSeq" id="WP_036679612.1">
    <property type="nucleotide sequence ID" value="NZ_JNVM01000006.1"/>
</dbReference>
<feature type="transmembrane region" description="Helical" evidence="7">
    <location>
        <begin position="129"/>
        <end position="160"/>
    </location>
</feature>
<keyword evidence="3" id="KW-1003">Cell membrane</keyword>
<evidence type="ECO:0000259" key="8">
    <source>
        <dbReference type="PROSITE" id="PS50928"/>
    </source>
</evidence>
<dbReference type="InterPro" id="IPR045621">
    <property type="entry name" value="BPD_transp_1_N"/>
</dbReference>
<evidence type="ECO:0000256" key="2">
    <source>
        <dbReference type="ARBA" id="ARBA00022448"/>
    </source>
</evidence>
<evidence type="ECO:0000313" key="10">
    <source>
        <dbReference type="Proteomes" id="UP000028123"/>
    </source>
</evidence>
<accession>A0A081P7K2</accession>
<dbReference type="OrthoDB" id="24153at2"/>
<reference evidence="9 10" key="1">
    <citation type="submission" date="2014-06" db="EMBL/GenBank/DDBJ databases">
        <title>Draft genome sequence of Paenibacillus sp. MSt1.</title>
        <authorList>
            <person name="Aw Y.K."/>
            <person name="Ong K.S."/>
            <person name="Gan H.M."/>
            <person name="Lee S.M."/>
        </authorList>
    </citation>
    <scope>NUCLEOTIDE SEQUENCE [LARGE SCALE GENOMIC DNA]</scope>
    <source>
        <strain evidence="9 10">MSt1</strain>
    </source>
</reference>
<evidence type="ECO:0000256" key="6">
    <source>
        <dbReference type="ARBA" id="ARBA00023136"/>
    </source>
</evidence>
<dbReference type="eggNOG" id="COG0601">
    <property type="taxonomic scope" value="Bacteria"/>
</dbReference>
<feature type="transmembrane region" description="Helical" evidence="7">
    <location>
        <begin position="180"/>
        <end position="199"/>
    </location>
</feature>
<dbReference type="Gene3D" id="1.10.3720.10">
    <property type="entry name" value="MetI-like"/>
    <property type="match status" value="1"/>
</dbReference>
<feature type="transmembrane region" description="Helical" evidence="7">
    <location>
        <begin position="280"/>
        <end position="303"/>
    </location>
</feature>
<evidence type="ECO:0000313" key="9">
    <source>
        <dbReference type="EMBL" id="KEQ26675.1"/>
    </source>
</evidence>
<dbReference type="PANTHER" id="PTHR43163">
    <property type="entry name" value="DIPEPTIDE TRANSPORT SYSTEM PERMEASE PROTEIN DPPB-RELATED"/>
    <property type="match status" value="1"/>
</dbReference>
<comment type="similarity">
    <text evidence="7">Belongs to the binding-protein-dependent transport system permease family.</text>
</comment>
<comment type="caution">
    <text evidence="9">The sequence shown here is derived from an EMBL/GenBank/DDBJ whole genome shotgun (WGS) entry which is preliminary data.</text>
</comment>
<feature type="transmembrane region" description="Helical" evidence="7">
    <location>
        <begin position="96"/>
        <end position="117"/>
    </location>
</feature>